<evidence type="ECO:0000313" key="9">
    <source>
        <dbReference type="Proteomes" id="UP000039865"/>
    </source>
</evidence>
<feature type="transmembrane region" description="Helical" evidence="6">
    <location>
        <begin position="301"/>
        <end position="325"/>
    </location>
</feature>
<feature type="domain" description="Peptidase A1" evidence="7">
    <location>
        <begin position="1"/>
        <end position="273"/>
    </location>
</feature>
<dbReference type="Gene3D" id="2.40.70.10">
    <property type="entry name" value="Acid Proteases"/>
    <property type="match status" value="2"/>
</dbReference>
<dbReference type="InterPro" id="IPR033121">
    <property type="entry name" value="PEPTIDASE_A1"/>
</dbReference>
<accession>A0A078AFY4</accession>
<protein>
    <submittedName>
        <fullName evidence="8">Pepsinogen c</fullName>
    </submittedName>
</protein>
<evidence type="ECO:0000256" key="2">
    <source>
        <dbReference type="ARBA" id="ARBA00022670"/>
    </source>
</evidence>
<feature type="disulfide bond" evidence="5">
    <location>
        <begin position="202"/>
        <end position="237"/>
    </location>
</feature>
<dbReference type="GO" id="GO:0004190">
    <property type="term" value="F:aspartic-type endopeptidase activity"/>
    <property type="evidence" value="ECO:0007669"/>
    <property type="project" value="UniProtKB-KW"/>
</dbReference>
<sequence length="332" mass="37629">MGTSAKKVSLLFDTAQDWLSVESAGCRTCAGSNYNIGSSSNYKQASNRASYHFYGTSGWLGYNSTDEVYLDSTKSIGISDFLWFLVIDQQGIGKISNYMVSMNLGNQDSQSFVQIGGYSNSQMRDPSKLIWIESTLDFYWTVTINGFKTTKGALYANQLLSVYTSSRFKGIIDSGQPLIYLPKSNSLGKVYAYYENLFMVSCETSGFDPISVLINGNWFEISPETYIVEVKESPQICALGFQINGDDAFILGNVFLRNYYTIFDYQNNRIGFSPQKLSYISDISLYENYSGIGFMIFTEEFFYICGWIINIVFFIALFYGLLYLLQWINNKQ</sequence>
<evidence type="ECO:0000256" key="3">
    <source>
        <dbReference type="ARBA" id="ARBA00022750"/>
    </source>
</evidence>
<evidence type="ECO:0000259" key="7">
    <source>
        <dbReference type="PROSITE" id="PS51767"/>
    </source>
</evidence>
<dbReference type="PANTHER" id="PTHR47966:SF51">
    <property type="entry name" value="BETA-SITE APP-CLEAVING ENZYME, ISOFORM A-RELATED"/>
    <property type="match status" value="1"/>
</dbReference>
<keyword evidence="5" id="KW-1015">Disulfide bond</keyword>
<dbReference type="OrthoDB" id="294431at2759"/>
<organism evidence="8 9">
    <name type="scientific">Stylonychia lemnae</name>
    <name type="common">Ciliate</name>
    <dbReference type="NCBI Taxonomy" id="5949"/>
    <lineage>
        <taxon>Eukaryota</taxon>
        <taxon>Sar</taxon>
        <taxon>Alveolata</taxon>
        <taxon>Ciliophora</taxon>
        <taxon>Intramacronucleata</taxon>
        <taxon>Spirotrichea</taxon>
        <taxon>Stichotrichia</taxon>
        <taxon>Sporadotrichida</taxon>
        <taxon>Oxytrichidae</taxon>
        <taxon>Stylonychinae</taxon>
        <taxon>Stylonychia</taxon>
    </lineage>
</organism>
<dbReference type="EMBL" id="CCKQ01009285">
    <property type="protein sequence ID" value="CDW80761.1"/>
    <property type="molecule type" value="Genomic_DNA"/>
</dbReference>
<dbReference type="InterPro" id="IPR001461">
    <property type="entry name" value="Aspartic_peptidase_A1"/>
</dbReference>
<dbReference type="InParanoid" id="A0A078AFY4"/>
<evidence type="ECO:0000256" key="1">
    <source>
        <dbReference type="ARBA" id="ARBA00007447"/>
    </source>
</evidence>
<dbReference type="AlphaFoldDB" id="A0A078AFY4"/>
<name>A0A078AFY4_STYLE</name>
<dbReference type="PRINTS" id="PR00792">
    <property type="entry name" value="PEPSIN"/>
</dbReference>
<evidence type="ECO:0000256" key="5">
    <source>
        <dbReference type="PIRSR" id="PIRSR601461-2"/>
    </source>
</evidence>
<keyword evidence="6" id="KW-0472">Membrane</keyword>
<dbReference type="Proteomes" id="UP000039865">
    <property type="component" value="Unassembled WGS sequence"/>
</dbReference>
<evidence type="ECO:0000256" key="4">
    <source>
        <dbReference type="ARBA" id="ARBA00022801"/>
    </source>
</evidence>
<dbReference type="Pfam" id="PF00026">
    <property type="entry name" value="Asp"/>
    <property type="match status" value="1"/>
</dbReference>
<dbReference type="PANTHER" id="PTHR47966">
    <property type="entry name" value="BETA-SITE APP-CLEAVING ENZYME, ISOFORM A-RELATED"/>
    <property type="match status" value="1"/>
</dbReference>
<reference evidence="8 9" key="1">
    <citation type="submission" date="2014-06" db="EMBL/GenBank/DDBJ databases">
        <authorList>
            <person name="Swart Estienne"/>
        </authorList>
    </citation>
    <scope>NUCLEOTIDE SEQUENCE [LARGE SCALE GENOMIC DNA]</scope>
    <source>
        <strain evidence="8 9">130c</strain>
    </source>
</reference>
<keyword evidence="6" id="KW-0812">Transmembrane</keyword>
<dbReference type="GO" id="GO:0006508">
    <property type="term" value="P:proteolysis"/>
    <property type="evidence" value="ECO:0007669"/>
    <property type="project" value="UniProtKB-KW"/>
</dbReference>
<gene>
    <name evidence="8" type="primary">Contig5964.g6388</name>
    <name evidence="8" type="ORF">STYLEM_9765</name>
</gene>
<dbReference type="SUPFAM" id="SSF50630">
    <property type="entry name" value="Acid proteases"/>
    <property type="match status" value="1"/>
</dbReference>
<keyword evidence="2" id="KW-0645">Protease</keyword>
<comment type="similarity">
    <text evidence="1">Belongs to the peptidase A1 family.</text>
</comment>
<dbReference type="InterPro" id="IPR021109">
    <property type="entry name" value="Peptidase_aspartic_dom_sf"/>
</dbReference>
<evidence type="ECO:0000256" key="6">
    <source>
        <dbReference type="SAM" id="Phobius"/>
    </source>
</evidence>
<proteinExistence type="inferred from homology"/>
<keyword evidence="9" id="KW-1185">Reference proteome</keyword>
<dbReference type="PROSITE" id="PS51767">
    <property type="entry name" value="PEPTIDASE_A1"/>
    <property type="match status" value="1"/>
</dbReference>
<keyword evidence="3" id="KW-0064">Aspartyl protease</keyword>
<evidence type="ECO:0000313" key="8">
    <source>
        <dbReference type="EMBL" id="CDW80761.1"/>
    </source>
</evidence>
<keyword evidence="6" id="KW-1133">Transmembrane helix</keyword>
<keyword evidence="4" id="KW-0378">Hydrolase</keyword>